<evidence type="ECO:0000313" key="2">
    <source>
        <dbReference type="Proteomes" id="UP000002526"/>
    </source>
</evidence>
<protein>
    <submittedName>
        <fullName evidence="1">Bll5336 protein</fullName>
    </submittedName>
</protein>
<keyword evidence="2" id="KW-1185">Reference proteome</keyword>
<proteinExistence type="predicted"/>
<dbReference type="HOGENOM" id="CLU_2116296_0_0_5"/>
<evidence type="ECO:0000313" key="1">
    <source>
        <dbReference type="EMBL" id="BAC50601.1"/>
    </source>
</evidence>
<dbReference type="STRING" id="224911.AAV28_24090"/>
<dbReference type="PATRIC" id="fig|224911.44.peg.5232"/>
<dbReference type="EnsemblBacteria" id="BAC50601">
    <property type="protein sequence ID" value="BAC50601"/>
    <property type="gene ID" value="BAC50601"/>
</dbReference>
<dbReference type="Proteomes" id="UP000002526">
    <property type="component" value="Chromosome"/>
</dbReference>
<reference evidence="2" key="1">
    <citation type="journal article" date="2002" name="DNA Res.">
        <title>Complete genomic sequence of nitrogen-fixing symbiotic bacterium Bradyrhizobium japonicum USDA110.</title>
        <authorList>
            <person name="Kaneko T."/>
            <person name="Nakamura Y."/>
            <person name="Sato S."/>
            <person name="Minamisawa K."/>
            <person name="Uchiumi T."/>
            <person name="Sasamoto S."/>
            <person name="Watanabe A."/>
            <person name="Idesawa K."/>
            <person name="Iriguchi M."/>
            <person name="Kawashima K."/>
            <person name="Kohara M."/>
            <person name="Matsumoto M."/>
            <person name="Shimpo S."/>
            <person name="Tsuruoka H."/>
            <person name="Wada T."/>
            <person name="Yamada M."/>
            <person name="Tabata S."/>
        </authorList>
    </citation>
    <scope>NUCLEOTIDE SEQUENCE [LARGE SCALE GENOMIC DNA]</scope>
    <source>
        <strain evidence="2">JCM 10833 / BCRC 13528 / IAM 13628 / NBRC 14792 / USDA 110</strain>
    </source>
</reference>
<dbReference type="eggNOG" id="ENOG50313FJ">
    <property type="taxonomic scope" value="Bacteria"/>
</dbReference>
<dbReference type="InParanoid" id="Q89JE7"/>
<dbReference type="OrthoDB" id="8419673at2"/>
<gene>
    <name evidence="1" type="ordered locus">bll5336</name>
</gene>
<name>Q89JE7_BRADU</name>
<dbReference type="AlphaFoldDB" id="Q89JE7"/>
<dbReference type="RefSeq" id="WP_011088092.1">
    <property type="nucleotide sequence ID" value="NC_004463.1"/>
</dbReference>
<dbReference type="EMBL" id="BA000040">
    <property type="protein sequence ID" value="BAC50601.1"/>
    <property type="molecule type" value="Genomic_DNA"/>
</dbReference>
<organism evidence="1 2">
    <name type="scientific">Bradyrhizobium diazoefficiens (strain JCM 10833 / BCRC 13528 / IAM 13628 / NBRC 14792 / USDA 110)</name>
    <dbReference type="NCBI Taxonomy" id="224911"/>
    <lineage>
        <taxon>Bacteria</taxon>
        <taxon>Pseudomonadati</taxon>
        <taxon>Pseudomonadota</taxon>
        <taxon>Alphaproteobacteria</taxon>
        <taxon>Hyphomicrobiales</taxon>
        <taxon>Nitrobacteraceae</taxon>
        <taxon>Bradyrhizobium</taxon>
    </lineage>
</organism>
<dbReference type="KEGG" id="bja:bll5336"/>
<sequence>MDLWSNMDFAWRIVTCLPLTELWNSEGLLDVRPDQRVGAAEIELLLRDGASFVVADVGKPLRWISAADRFSFWKTEVKGRLIARDADCFSLDDYPDSYCYVATAWSGTAPMPIIVLEIHH</sequence>
<accession>Q89JE7</accession>
<dbReference type="GeneID" id="46492335"/>